<evidence type="ECO:0000256" key="2">
    <source>
        <dbReference type="ARBA" id="ARBA00004651"/>
    </source>
</evidence>
<evidence type="ECO:0000256" key="10">
    <source>
        <dbReference type="ARBA" id="ARBA00022989"/>
    </source>
</evidence>
<reference evidence="15" key="1">
    <citation type="journal article" date="2015" name="Genom Data">
        <title>Draft genome sequences of Phytophthora kernoviae and Phytophthora ramorum lineage EU2 from Scotland.</title>
        <authorList>
            <person name="Sambles C."/>
            <person name="Schlenzig A."/>
            <person name="O'Neill P."/>
            <person name="Grant M."/>
            <person name="Studholme D.J."/>
        </authorList>
    </citation>
    <scope>NUCLEOTIDE SEQUENCE</scope>
    <source>
        <strain evidence="15">00238/432</strain>
    </source>
</reference>
<protein>
    <recommendedName>
        <fullName evidence="17">ABC transmembrane type-1 domain-containing protein</fullName>
    </recommendedName>
</protein>
<organism evidence="15 16">
    <name type="scientific">Phytophthora kernoviae 00238/432</name>
    <dbReference type="NCBI Taxonomy" id="1284355"/>
    <lineage>
        <taxon>Eukaryota</taxon>
        <taxon>Sar</taxon>
        <taxon>Stramenopiles</taxon>
        <taxon>Oomycota</taxon>
        <taxon>Peronosporomycetes</taxon>
        <taxon>Peronosporales</taxon>
        <taxon>Peronosporaceae</taxon>
        <taxon>Phytophthora</taxon>
    </lineage>
</organism>
<dbReference type="FunFam" id="3.40.50.300:FF:000020">
    <property type="entry name" value="Amino acid ABC transporter ATP-binding component"/>
    <property type="match status" value="1"/>
</dbReference>
<comment type="similarity">
    <text evidence="3">Belongs to the ABC transporter superfamily.</text>
</comment>
<keyword evidence="7" id="KW-0547">Nucleotide-binding</keyword>
<dbReference type="GO" id="GO:0016887">
    <property type="term" value="F:ATP hydrolysis activity"/>
    <property type="evidence" value="ECO:0007669"/>
    <property type="project" value="InterPro"/>
</dbReference>
<dbReference type="CDD" id="cd06261">
    <property type="entry name" value="TM_PBP2"/>
    <property type="match status" value="1"/>
</dbReference>
<dbReference type="InterPro" id="IPR003439">
    <property type="entry name" value="ABC_transporter-like_ATP-bd"/>
</dbReference>
<feature type="transmembrane region" description="Helical" evidence="12">
    <location>
        <begin position="202"/>
        <end position="226"/>
    </location>
</feature>
<keyword evidence="11 12" id="KW-0472">Membrane</keyword>
<evidence type="ECO:0000256" key="8">
    <source>
        <dbReference type="ARBA" id="ARBA00022840"/>
    </source>
</evidence>
<dbReference type="Proteomes" id="UP000702964">
    <property type="component" value="Unassembled WGS sequence"/>
</dbReference>
<keyword evidence="9" id="KW-0029">Amino-acid transport</keyword>
<reference evidence="15" key="2">
    <citation type="submission" date="2020-02" db="EMBL/GenBank/DDBJ databases">
        <authorList>
            <person name="Studholme D.J."/>
        </authorList>
    </citation>
    <scope>NUCLEOTIDE SEQUENCE</scope>
    <source>
        <strain evidence="15">00238/432</strain>
    </source>
</reference>
<evidence type="ECO:0000256" key="9">
    <source>
        <dbReference type="ARBA" id="ARBA00022970"/>
    </source>
</evidence>
<evidence type="ECO:0000256" key="5">
    <source>
        <dbReference type="ARBA" id="ARBA00022475"/>
    </source>
</evidence>
<dbReference type="NCBIfam" id="TIGR01726">
    <property type="entry name" value="HEQRo_perm_3TM"/>
    <property type="match status" value="1"/>
</dbReference>
<evidence type="ECO:0000256" key="4">
    <source>
        <dbReference type="ARBA" id="ARBA00022448"/>
    </source>
</evidence>
<keyword evidence="5" id="KW-1003">Cell membrane</keyword>
<feature type="domain" description="ABC transmembrane type-1" evidence="14">
    <location>
        <begin position="200"/>
        <end position="389"/>
    </location>
</feature>
<dbReference type="PROSITE" id="PS50893">
    <property type="entry name" value="ABC_TRANSPORTER_2"/>
    <property type="match status" value="1"/>
</dbReference>
<dbReference type="GO" id="GO:0005524">
    <property type="term" value="F:ATP binding"/>
    <property type="evidence" value="ECO:0007669"/>
    <property type="project" value="UniProtKB-KW"/>
</dbReference>
<dbReference type="Gene3D" id="1.10.3720.10">
    <property type="entry name" value="MetI-like"/>
    <property type="match status" value="1"/>
</dbReference>
<evidence type="ECO:0000256" key="3">
    <source>
        <dbReference type="ARBA" id="ARBA00005417"/>
    </source>
</evidence>
<dbReference type="GO" id="GO:0022857">
    <property type="term" value="F:transmembrane transporter activity"/>
    <property type="evidence" value="ECO:0007669"/>
    <property type="project" value="InterPro"/>
</dbReference>
<dbReference type="InterPro" id="IPR003593">
    <property type="entry name" value="AAA+_ATPase"/>
</dbReference>
<dbReference type="Gene3D" id="3.40.190.10">
    <property type="entry name" value="Periplasmic binding protein-like II"/>
    <property type="match status" value="2"/>
</dbReference>
<evidence type="ECO:0000313" key="15">
    <source>
        <dbReference type="EMBL" id="KAF4326019.1"/>
    </source>
</evidence>
<dbReference type="GO" id="GO:0006865">
    <property type="term" value="P:amino acid transport"/>
    <property type="evidence" value="ECO:0007669"/>
    <property type="project" value="UniProtKB-KW"/>
</dbReference>
<evidence type="ECO:0000256" key="12">
    <source>
        <dbReference type="SAM" id="Phobius"/>
    </source>
</evidence>
<feature type="transmembrane region" description="Helical" evidence="12">
    <location>
        <begin position="371"/>
        <end position="389"/>
    </location>
</feature>
<evidence type="ECO:0000313" key="16">
    <source>
        <dbReference type="Proteomes" id="UP000702964"/>
    </source>
</evidence>
<dbReference type="GO" id="GO:0043190">
    <property type="term" value="C:ATP-binding cassette (ABC) transporter complex"/>
    <property type="evidence" value="ECO:0007669"/>
    <property type="project" value="InterPro"/>
</dbReference>
<evidence type="ECO:0000256" key="7">
    <source>
        <dbReference type="ARBA" id="ARBA00022741"/>
    </source>
</evidence>
<comment type="subcellular location">
    <subcellularLocation>
        <location evidence="2">Cell membrane</location>
        <topology evidence="2">Multi-pass membrane protein</topology>
    </subcellularLocation>
    <subcellularLocation>
        <location evidence="1">Cell membrane</location>
        <topology evidence="1">Peripheral membrane protein</topology>
    </subcellularLocation>
</comment>
<dbReference type="InterPro" id="IPR001638">
    <property type="entry name" value="Solute-binding_3/MltF_N"/>
</dbReference>
<proteinExistence type="inferred from homology"/>
<evidence type="ECO:0000259" key="14">
    <source>
        <dbReference type="PROSITE" id="PS50928"/>
    </source>
</evidence>
<dbReference type="Pfam" id="PF00497">
    <property type="entry name" value="SBP_bac_3"/>
    <property type="match status" value="1"/>
</dbReference>
<dbReference type="InterPro" id="IPR035906">
    <property type="entry name" value="MetI-like_sf"/>
</dbReference>
<name>A0A8J4WJZ8_9STRA</name>
<dbReference type="SUPFAM" id="SSF161098">
    <property type="entry name" value="MetI-like"/>
    <property type="match status" value="1"/>
</dbReference>
<dbReference type="PANTHER" id="PTHR43166">
    <property type="entry name" value="AMINO ACID IMPORT ATP-BINDING PROTEIN"/>
    <property type="match status" value="1"/>
</dbReference>
<keyword evidence="6 12" id="KW-0812">Transmembrane</keyword>
<keyword evidence="10 12" id="KW-1133">Transmembrane helix</keyword>
<dbReference type="PROSITE" id="PS00211">
    <property type="entry name" value="ABC_TRANSPORTER_1"/>
    <property type="match status" value="1"/>
</dbReference>
<dbReference type="PROSITE" id="PS50928">
    <property type="entry name" value="ABC_TM1"/>
    <property type="match status" value="1"/>
</dbReference>
<dbReference type="SUPFAM" id="SSF52540">
    <property type="entry name" value="P-loop containing nucleoside triphosphate hydrolases"/>
    <property type="match status" value="1"/>
</dbReference>
<accession>A0A8J4WJZ8</accession>
<dbReference type="InterPro" id="IPR027417">
    <property type="entry name" value="P-loop_NTPase"/>
</dbReference>
<evidence type="ECO:0000256" key="6">
    <source>
        <dbReference type="ARBA" id="ARBA00022692"/>
    </source>
</evidence>
<dbReference type="Gene3D" id="3.40.50.300">
    <property type="entry name" value="P-loop containing nucleotide triphosphate hydrolases"/>
    <property type="match status" value="1"/>
</dbReference>
<dbReference type="InterPro" id="IPR010065">
    <property type="entry name" value="AA_ABC_transptr_permease_3TM"/>
</dbReference>
<evidence type="ECO:0000256" key="11">
    <source>
        <dbReference type="ARBA" id="ARBA00023136"/>
    </source>
</evidence>
<evidence type="ECO:0000259" key="13">
    <source>
        <dbReference type="PROSITE" id="PS50893"/>
    </source>
</evidence>
<dbReference type="Pfam" id="PF00005">
    <property type="entry name" value="ABC_tran"/>
    <property type="match status" value="1"/>
</dbReference>
<dbReference type="SUPFAM" id="SSF53850">
    <property type="entry name" value="Periplasmic binding protein-like II"/>
    <property type="match status" value="1"/>
</dbReference>
<dbReference type="SMART" id="SM00382">
    <property type="entry name" value="AAA"/>
    <property type="match status" value="1"/>
</dbReference>
<dbReference type="InterPro" id="IPR000515">
    <property type="entry name" value="MetI-like"/>
</dbReference>
<evidence type="ECO:0008006" key="17">
    <source>
        <dbReference type="Google" id="ProtNLM"/>
    </source>
</evidence>
<comment type="caution">
    <text evidence="15">The sequence shown here is derived from an EMBL/GenBank/DDBJ whole genome shotgun (WGS) entry which is preliminary data.</text>
</comment>
<dbReference type="CDD" id="cd03262">
    <property type="entry name" value="ABC_HisP_GlnQ"/>
    <property type="match status" value="1"/>
</dbReference>
<keyword evidence="4" id="KW-0813">Transport</keyword>
<dbReference type="InterPro" id="IPR050086">
    <property type="entry name" value="MetN_ABC_transporter-like"/>
</dbReference>
<dbReference type="InterPro" id="IPR017871">
    <property type="entry name" value="ABC_transporter-like_CS"/>
</dbReference>
<gene>
    <name evidence="15" type="ORF">G195_000045</name>
</gene>
<sequence>MGFDGLLPALQSGRVDMVISGMTPTDERKKSIDFSDTYYKSKQVIMIRNEDKDKYSTMADLENEKIGVQKGSIQETIGQGIPGAKLTALDKISDIVLQLQTNRVNAAIVEDTVAAGYLDDVIGLSAAIPDEEQVEAAIGIRKGNTELLNAVNGTLERLKNENKIDQMVTEASQLMADKVNKTQNIFEVFWQYKSFYATGVGYTLLLSALGVIFGVIIGLIICLFRLHDVAILRWLGTAYVEVIRGTPMLVQLMIIYYGLALTLGINFTPLQAGIITLSINSGAYLAEIFRAGIQGVDRGQLEAARSLGMGRGAAMRFIILPQAFKAVLPAIGNEFVTIIKESSIISVIGMVDIMYQASVVKNITYQGMNPFLIAAAIYFVLTFILSKLLGRLERKLSKGEVVVVIGPSGSGKSTFLRCLNLLEQPTSGEIDFEGVSITDPKHNINATREKMGMVFQHFNLFPHKTVQQNITIAPIKVKKQSAQEAEQICEDLLKTVGLSDKKDAYPNQLSGGQKQRIAIARALAMQPHVMLFDEPTSALDPEMVGEVLDVMKRLAVGGMTMVIVTHEMGFAREVGDRILFMDGGVIVEEGTPDEVFGQPKHARTRDFLAKVL</sequence>
<dbReference type="PANTHER" id="PTHR43166:SF9">
    <property type="entry name" value="GLUTAMATE_ASPARTATE IMPORT ATP-BINDING PROTEIN GLTL"/>
    <property type="match status" value="1"/>
</dbReference>
<dbReference type="AlphaFoldDB" id="A0A8J4WJZ8"/>
<dbReference type="EMBL" id="AOFI03000001">
    <property type="protein sequence ID" value="KAF4326019.1"/>
    <property type="molecule type" value="Genomic_DNA"/>
</dbReference>
<keyword evidence="8" id="KW-0067">ATP-binding</keyword>
<dbReference type="SMART" id="SM00062">
    <property type="entry name" value="PBPb"/>
    <property type="match status" value="1"/>
</dbReference>
<dbReference type="FunFam" id="1.10.3720.10:FF:000033">
    <property type="entry name" value="Polar amino acid ABC transporter permease"/>
    <property type="match status" value="1"/>
</dbReference>
<feature type="domain" description="ABC transporter" evidence="13">
    <location>
        <begin position="372"/>
        <end position="608"/>
    </location>
</feature>
<evidence type="ECO:0000256" key="1">
    <source>
        <dbReference type="ARBA" id="ARBA00004202"/>
    </source>
</evidence>